<evidence type="ECO:0000256" key="2">
    <source>
        <dbReference type="ARBA" id="ARBA00022763"/>
    </source>
</evidence>
<protein>
    <recommendedName>
        <fullName evidence="5">Helix-hairpin-helix DNA-binding motif class 1 domain-containing protein</fullName>
    </recommendedName>
</protein>
<evidence type="ECO:0000256" key="1">
    <source>
        <dbReference type="ARBA" id="ARBA00022490"/>
    </source>
</evidence>
<dbReference type="InterPro" id="IPR010994">
    <property type="entry name" value="RuvA_2-like"/>
</dbReference>
<accession>A0A381Q2T0</accession>
<dbReference type="GO" id="GO:0009378">
    <property type="term" value="F:four-way junction helicase activity"/>
    <property type="evidence" value="ECO:0007669"/>
    <property type="project" value="InterPro"/>
</dbReference>
<dbReference type="SUPFAM" id="SSF47781">
    <property type="entry name" value="RuvA domain 2-like"/>
    <property type="match status" value="1"/>
</dbReference>
<dbReference type="Gene3D" id="1.10.150.20">
    <property type="entry name" value="5' to 3' exonuclease, C-terminal subdomain"/>
    <property type="match status" value="1"/>
</dbReference>
<name>A0A381Q2T0_9ZZZZ</name>
<dbReference type="GO" id="GO:0003677">
    <property type="term" value="F:DNA binding"/>
    <property type="evidence" value="ECO:0007669"/>
    <property type="project" value="UniProtKB-KW"/>
</dbReference>
<dbReference type="InterPro" id="IPR000085">
    <property type="entry name" value="RuvA"/>
</dbReference>
<reference evidence="6" key="1">
    <citation type="submission" date="2018-05" db="EMBL/GenBank/DDBJ databases">
        <authorList>
            <person name="Lanie J.A."/>
            <person name="Ng W.-L."/>
            <person name="Kazmierczak K.M."/>
            <person name="Andrzejewski T.M."/>
            <person name="Davidsen T.M."/>
            <person name="Wayne K.J."/>
            <person name="Tettelin H."/>
            <person name="Glass J.I."/>
            <person name="Rusch D."/>
            <person name="Podicherti R."/>
            <person name="Tsui H.-C.T."/>
            <person name="Winkler M.E."/>
        </authorList>
    </citation>
    <scope>NUCLEOTIDE SEQUENCE</scope>
</reference>
<feature type="domain" description="Helix-hairpin-helix DNA-binding motif class 1" evidence="5">
    <location>
        <begin position="51"/>
        <end position="70"/>
    </location>
</feature>
<dbReference type="InterPro" id="IPR036267">
    <property type="entry name" value="RuvA_C_sf"/>
</dbReference>
<sequence length="140" mass="15708">MELYGFLSKERRDLFIQLILVSGIGPRTAINLLSNVSVQNFKENIITEDIQSLSLIPGIGPKTAKRIVIEIKEKITFDSSSKRALDTSKINFNVDDIYTALSSLGYKKSQIDKSIKKLNDSNSFEGNIEDVIKKILSTIR</sequence>
<dbReference type="InterPro" id="IPR011114">
    <property type="entry name" value="RuvA_C"/>
</dbReference>
<keyword evidence="1" id="KW-0963">Cytoplasm</keyword>
<dbReference type="GO" id="GO:0006310">
    <property type="term" value="P:DNA recombination"/>
    <property type="evidence" value="ECO:0007669"/>
    <property type="project" value="InterPro"/>
</dbReference>
<dbReference type="GO" id="GO:0009379">
    <property type="term" value="C:Holliday junction helicase complex"/>
    <property type="evidence" value="ECO:0007669"/>
    <property type="project" value="InterPro"/>
</dbReference>
<evidence type="ECO:0000259" key="5">
    <source>
        <dbReference type="SMART" id="SM00278"/>
    </source>
</evidence>
<dbReference type="SUPFAM" id="SSF46929">
    <property type="entry name" value="DNA helicase RuvA subunit, C-terminal domain"/>
    <property type="match status" value="1"/>
</dbReference>
<evidence type="ECO:0000256" key="3">
    <source>
        <dbReference type="ARBA" id="ARBA00023125"/>
    </source>
</evidence>
<dbReference type="GO" id="GO:0006281">
    <property type="term" value="P:DNA repair"/>
    <property type="evidence" value="ECO:0007669"/>
    <property type="project" value="UniProtKB-KW"/>
</dbReference>
<dbReference type="EMBL" id="UINC01001138">
    <property type="protein sequence ID" value="SUZ71923.1"/>
    <property type="molecule type" value="Genomic_DNA"/>
</dbReference>
<gene>
    <name evidence="6" type="ORF">METZ01_LOCUS24777</name>
</gene>
<dbReference type="InterPro" id="IPR003583">
    <property type="entry name" value="Hlx-hairpin-Hlx_DNA-bd_motif"/>
</dbReference>
<dbReference type="SMART" id="SM00278">
    <property type="entry name" value="HhH1"/>
    <property type="match status" value="2"/>
</dbReference>
<feature type="domain" description="Helix-hairpin-helix DNA-binding motif class 1" evidence="5">
    <location>
        <begin position="16"/>
        <end position="35"/>
    </location>
</feature>
<dbReference type="GO" id="GO:0005524">
    <property type="term" value="F:ATP binding"/>
    <property type="evidence" value="ECO:0007669"/>
    <property type="project" value="InterPro"/>
</dbReference>
<keyword evidence="3" id="KW-0238">DNA-binding</keyword>
<organism evidence="6">
    <name type="scientific">marine metagenome</name>
    <dbReference type="NCBI Taxonomy" id="408172"/>
    <lineage>
        <taxon>unclassified sequences</taxon>
        <taxon>metagenomes</taxon>
        <taxon>ecological metagenomes</taxon>
    </lineage>
</organism>
<proteinExistence type="predicted"/>
<keyword evidence="2" id="KW-0227">DNA damage</keyword>
<dbReference type="Pfam" id="PF07499">
    <property type="entry name" value="RuvA_C"/>
    <property type="match status" value="1"/>
</dbReference>
<dbReference type="AlphaFoldDB" id="A0A381Q2T0"/>
<dbReference type="Pfam" id="PF14520">
    <property type="entry name" value="HHH_5"/>
    <property type="match status" value="1"/>
</dbReference>
<dbReference type="CDD" id="cd14332">
    <property type="entry name" value="UBA_RuvA_C"/>
    <property type="match status" value="1"/>
</dbReference>
<evidence type="ECO:0000313" key="6">
    <source>
        <dbReference type="EMBL" id="SUZ71923.1"/>
    </source>
</evidence>
<keyword evidence="4" id="KW-0234">DNA repair</keyword>
<evidence type="ECO:0000256" key="4">
    <source>
        <dbReference type="ARBA" id="ARBA00023204"/>
    </source>
</evidence>
<dbReference type="NCBIfam" id="TIGR00084">
    <property type="entry name" value="ruvA"/>
    <property type="match status" value="1"/>
</dbReference>